<reference evidence="1 2" key="1">
    <citation type="submission" date="2019-11" db="EMBL/GenBank/DDBJ databases">
        <title>Comparative genomics of hydrocarbon-degrading Desulfosarcina strains.</title>
        <authorList>
            <person name="Watanabe M."/>
            <person name="Kojima H."/>
            <person name="Fukui M."/>
        </authorList>
    </citation>
    <scope>NUCLEOTIDE SEQUENCE [LARGE SCALE GENOMIC DNA]</scope>
    <source>
        <strain evidence="2">oXyS1</strain>
    </source>
</reference>
<gene>
    <name evidence="1" type="ORF">DSCOOX_22540</name>
</gene>
<dbReference type="AlphaFoldDB" id="A0A5K8AAD9"/>
<accession>A0A5K8AAD9</accession>
<keyword evidence="2" id="KW-1185">Reference proteome</keyword>
<sequence>MSIPSKIHATDREKAKQDLENHAVLIAEGYQNGTLVELQKVGWQMTWNYLLKDLRTCCPGFSEIEYGIALNQAFVKSE</sequence>
<proteinExistence type="predicted"/>
<dbReference type="EMBL" id="AP021879">
    <property type="protein sequence ID" value="BBO89074.1"/>
    <property type="molecule type" value="Genomic_DNA"/>
</dbReference>
<evidence type="ECO:0000313" key="2">
    <source>
        <dbReference type="Proteomes" id="UP000422108"/>
    </source>
</evidence>
<dbReference type="Proteomes" id="UP000422108">
    <property type="component" value="Chromosome"/>
</dbReference>
<organism evidence="1 2">
    <name type="scientific">Desulfosarcina ovata subsp. ovata</name>
    <dbReference type="NCBI Taxonomy" id="2752305"/>
    <lineage>
        <taxon>Bacteria</taxon>
        <taxon>Pseudomonadati</taxon>
        <taxon>Thermodesulfobacteriota</taxon>
        <taxon>Desulfobacteria</taxon>
        <taxon>Desulfobacterales</taxon>
        <taxon>Desulfosarcinaceae</taxon>
        <taxon>Desulfosarcina</taxon>
    </lineage>
</organism>
<name>A0A5K8AAD9_9BACT</name>
<dbReference type="RefSeq" id="WP_155310308.1">
    <property type="nucleotide sequence ID" value="NZ_AP021879.1"/>
</dbReference>
<evidence type="ECO:0000313" key="1">
    <source>
        <dbReference type="EMBL" id="BBO89074.1"/>
    </source>
</evidence>
<protein>
    <submittedName>
        <fullName evidence="1">Uncharacterized protein</fullName>
    </submittedName>
</protein>